<evidence type="ECO:0000313" key="2">
    <source>
        <dbReference type="Proteomes" id="UP000694422"/>
    </source>
</evidence>
<sequence>MLWVTDHFSCIYFCQNWPAQNCWLRASMWTPALTSRRLGVAAAGRMGNALFVLSGKISFVKMWVTFHTVLPRKRPSVFPM</sequence>
<keyword evidence="2" id="KW-1185">Reference proteome</keyword>
<dbReference type="Proteomes" id="UP000694422">
    <property type="component" value="Unplaced"/>
</dbReference>
<dbReference type="AlphaFoldDB" id="A0A8C9QAU2"/>
<proteinExistence type="predicted"/>
<name>A0A8C9QAU2_SPEDA</name>
<protein>
    <submittedName>
        <fullName evidence="1">Uncharacterized protein</fullName>
    </submittedName>
</protein>
<organism evidence="1 2">
    <name type="scientific">Spermophilus dauricus</name>
    <name type="common">Daurian ground squirrel</name>
    <dbReference type="NCBI Taxonomy" id="99837"/>
    <lineage>
        <taxon>Eukaryota</taxon>
        <taxon>Metazoa</taxon>
        <taxon>Chordata</taxon>
        <taxon>Craniata</taxon>
        <taxon>Vertebrata</taxon>
        <taxon>Euteleostomi</taxon>
        <taxon>Mammalia</taxon>
        <taxon>Eutheria</taxon>
        <taxon>Euarchontoglires</taxon>
        <taxon>Glires</taxon>
        <taxon>Rodentia</taxon>
        <taxon>Sciuromorpha</taxon>
        <taxon>Sciuridae</taxon>
        <taxon>Xerinae</taxon>
        <taxon>Marmotini</taxon>
        <taxon>Spermophilus</taxon>
    </lineage>
</organism>
<accession>A0A8C9QAU2</accession>
<reference evidence="1" key="1">
    <citation type="submission" date="2025-08" db="UniProtKB">
        <authorList>
            <consortium name="Ensembl"/>
        </authorList>
    </citation>
    <scope>IDENTIFICATION</scope>
</reference>
<dbReference type="Ensembl" id="ENSSDAT00000025011.1">
    <property type="protein sequence ID" value="ENSSDAP00000021888.1"/>
    <property type="gene ID" value="ENSSDAG00000019926.1"/>
</dbReference>
<evidence type="ECO:0000313" key="1">
    <source>
        <dbReference type="Ensembl" id="ENSSDAP00000021888.1"/>
    </source>
</evidence>
<reference evidence="1" key="2">
    <citation type="submission" date="2025-09" db="UniProtKB">
        <authorList>
            <consortium name="Ensembl"/>
        </authorList>
    </citation>
    <scope>IDENTIFICATION</scope>
</reference>